<dbReference type="InterPro" id="IPR005031">
    <property type="entry name" value="COQ10_START"/>
</dbReference>
<feature type="domain" description="Coenzyme Q-binding protein COQ10 START" evidence="1">
    <location>
        <begin position="10"/>
        <end position="128"/>
    </location>
</feature>
<protein>
    <submittedName>
        <fullName evidence="2">Putative membrane protein</fullName>
    </submittedName>
</protein>
<dbReference type="RefSeq" id="WP_184237017.1">
    <property type="nucleotide sequence ID" value="NZ_JACHMJ010000001.1"/>
</dbReference>
<proteinExistence type="predicted"/>
<gene>
    <name evidence="2" type="ORF">HD599_002067</name>
</gene>
<organism evidence="2 3">
    <name type="scientific">Conyzicola lurida</name>
    <dbReference type="NCBI Taxonomy" id="1172621"/>
    <lineage>
        <taxon>Bacteria</taxon>
        <taxon>Bacillati</taxon>
        <taxon>Actinomycetota</taxon>
        <taxon>Actinomycetes</taxon>
        <taxon>Micrococcales</taxon>
        <taxon>Microbacteriaceae</taxon>
        <taxon>Conyzicola</taxon>
    </lineage>
</organism>
<evidence type="ECO:0000313" key="2">
    <source>
        <dbReference type="EMBL" id="MBB5843744.1"/>
    </source>
</evidence>
<dbReference type="InterPro" id="IPR023393">
    <property type="entry name" value="START-like_dom_sf"/>
</dbReference>
<dbReference type="EMBL" id="JACHMJ010000001">
    <property type="protein sequence ID" value="MBB5843744.1"/>
    <property type="molecule type" value="Genomic_DNA"/>
</dbReference>
<dbReference type="Gene3D" id="3.30.530.20">
    <property type="match status" value="1"/>
</dbReference>
<dbReference type="Pfam" id="PF03364">
    <property type="entry name" value="Polyketide_cyc"/>
    <property type="match status" value="1"/>
</dbReference>
<dbReference type="AlphaFoldDB" id="A0A841AN39"/>
<dbReference type="InterPro" id="IPR047137">
    <property type="entry name" value="ORF3"/>
</dbReference>
<evidence type="ECO:0000259" key="1">
    <source>
        <dbReference type="Pfam" id="PF03364"/>
    </source>
</evidence>
<dbReference type="PANTHER" id="PTHR33824:SF7">
    <property type="entry name" value="POLYKETIDE CYCLASE_DEHYDRASE AND LIPID TRANSPORT SUPERFAMILY PROTEIN"/>
    <property type="match status" value="1"/>
</dbReference>
<reference evidence="2 3" key="1">
    <citation type="submission" date="2020-08" db="EMBL/GenBank/DDBJ databases">
        <title>Sequencing the genomes of 1000 actinobacteria strains.</title>
        <authorList>
            <person name="Klenk H.-P."/>
        </authorList>
    </citation>
    <scope>NUCLEOTIDE SEQUENCE [LARGE SCALE GENOMIC DNA]</scope>
    <source>
        <strain evidence="2 3">DSM 105784</strain>
    </source>
</reference>
<name>A0A841AN39_9MICO</name>
<evidence type="ECO:0000313" key="3">
    <source>
        <dbReference type="Proteomes" id="UP000536685"/>
    </source>
</evidence>
<comment type="caution">
    <text evidence="2">The sequence shown here is derived from an EMBL/GenBank/DDBJ whole genome shotgun (WGS) entry which is preliminary data.</text>
</comment>
<dbReference type="Proteomes" id="UP000536685">
    <property type="component" value="Unassembled WGS sequence"/>
</dbReference>
<dbReference type="SUPFAM" id="SSF55961">
    <property type="entry name" value="Bet v1-like"/>
    <property type="match status" value="1"/>
</dbReference>
<dbReference type="PANTHER" id="PTHR33824">
    <property type="entry name" value="POLYKETIDE CYCLASE/DEHYDRASE AND LIPID TRANSPORT SUPERFAMILY PROTEIN"/>
    <property type="match status" value="1"/>
</dbReference>
<accession>A0A841AN39</accession>
<dbReference type="CDD" id="cd07817">
    <property type="entry name" value="SRPBCC_8"/>
    <property type="match status" value="1"/>
</dbReference>
<keyword evidence="3" id="KW-1185">Reference proteome</keyword>
<sequence length="151" mass="16893">MPQVIETVDVNVPVSTAYNQWTQFETFPKFLSFVESITQTTDTLTHWKVKIAGVEREFDAKISEQHPDERVAWNSVGGDENHAGVVTFHKLSDTESRVTVQLDWEASGLAEKAAAVVGVDDHVIKKDLKNFKEFIEAESVETGSWRGDVAN</sequence>